<dbReference type="Proteomes" id="UP000624244">
    <property type="component" value="Unassembled WGS sequence"/>
</dbReference>
<name>A0A8H5ZLV3_COCSA</name>
<dbReference type="PROSITE" id="PS00018">
    <property type="entry name" value="EF_HAND_1"/>
    <property type="match status" value="1"/>
</dbReference>
<dbReference type="InterPro" id="IPR018247">
    <property type="entry name" value="EF_Hand_1_Ca_BS"/>
</dbReference>
<reference evidence="1" key="1">
    <citation type="submission" date="2019-11" db="EMBL/GenBank/DDBJ databases">
        <title>Bipolaris sorokiniana Genome sequencing.</title>
        <authorList>
            <person name="Wang H."/>
        </authorList>
    </citation>
    <scope>NUCLEOTIDE SEQUENCE</scope>
</reference>
<dbReference type="AlphaFoldDB" id="A0A8H5ZLV3"/>
<protein>
    <submittedName>
        <fullName evidence="1">Uncharacterized protein</fullName>
    </submittedName>
</protein>
<organism evidence="1 2">
    <name type="scientific">Cochliobolus sativus</name>
    <name type="common">Common root rot and spot blotch fungus</name>
    <name type="synonym">Bipolaris sorokiniana</name>
    <dbReference type="NCBI Taxonomy" id="45130"/>
    <lineage>
        <taxon>Eukaryota</taxon>
        <taxon>Fungi</taxon>
        <taxon>Dikarya</taxon>
        <taxon>Ascomycota</taxon>
        <taxon>Pezizomycotina</taxon>
        <taxon>Dothideomycetes</taxon>
        <taxon>Pleosporomycetidae</taxon>
        <taxon>Pleosporales</taxon>
        <taxon>Pleosporineae</taxon>
        <taxon>Pleosporaceae</taxon>
        <taxon>Bipolaris</taxon>
    </lineage>
</organism>
<sequence>MSCCVGHTSALQMARKASDKTSNRANMKMLRTAYIHEARVQLRASPGSLTGLPQPGLLVHGASHCEGRCSLELSMLIHDDDNATGLLTRNELGY</sequence>
<comment type="caution">
    <text evidence="1">The sequence shown here is derived from an EMBL/GenBank/DDBJ whole genome shotgun (WGS) entry which is preliminary data.</text>
</comment>
<evidence type="ECO:0000313" key="1">
    <source>
        <dbReference type="EMBL" id="KAF5850108.1"/>
    </source>
</evidence>
<gene>
    <name evidence="1" type="ORF">GGP41_002303</name>
</gene>
<evidence type="ECO:0000313" key="2">
    <source>
        <dbReference type="Proteomes" id="UP000624244"/>
    </source>
</evidence>
<dbReference type="EMBL" id="WNKQ01000007">
    <property type="protein sequence ID" value="KAF5850108.1"/>
    <property type="molecule type" value="Genomic_DNA"/>
</dbReference>
<proteinExistence type="predicted"/>
<accession>A0A8H5ZLV3</accession>